<organism evidence="10 11">
    <name type="scientific">Chitinophaga ginsengisegetis</name>
    <dbReference type="NCBI Taxonomy" id="393003"/>
    <lineage>
        <taxon>Bacteria</taxon>
        <taxon>Pseudomonadati</taxon>
        <taxon>Bacteroidota</taxon>
        <taxon>Chitinophagia</taxon>
        <taxon>Chitinophagales</taxon>
        <taxon>Chitinophagaceae</taxon>
        <taxon>Chitinophaga</taxon>
    </lineage>
</organism>
<feature type="transmembrane region" description="Helical" evidence="7">
    <location>
        <begin position="731"/>
        <end position="750"/>
    </location>
</feature>
<feature type="domain" description="ABC3 transporter permease C-terminal" evidence="8">
    <location>
        <begin position="682"/>
        <end position="791"/>
    </location>
</feature>
<dbReference type="InterPro" id="IPR003838">
    <property type="entry name" value="ABC3_permease_C"/>
</dbReference>
<dbReference type="PANTHER" id="PTHR30572">
    <property type="entry name" value="MEMBRANE COMPONENT OF TRANSPORTER-RELATED"/>
    <property type="match status" value="1"/>
</dbReference>
<dbReference type="PROSITE" id="PS51257">
    <property type="entry name" value="PROKAR_LIPOPROTEIN"/>
    <property type="match status" value="1"/>
</dbReference>
<evidence type="ECO:0000259" key="9">
    <source>
        <dbReference type="Pfam" id="PF12704"/>
    </source>
</evidence>
<keyword evidence="3 7" id="KW-0812">Transmembrane</keyword>
<name>A0A1T5P8G4_9BACT</name>
<feature type="transmembrane region" description="Helical" evidence="7">
    <location>
        <begin position="21"/>
        <end position="41"/>
    </location>
</feature>
<dbReference type="InterPro" id="IPR025857">
    <property type="entry name" value="MacB_PCD"/>
</dbReference>
<dbReference type="AlphaFoldDB" id="A0A1T5P8G4"/>
<proteinExistence type="inferred from homology"/>
<evidence type="ECO:0000256" key="1">
    <source>
        <dbReference type="ARBA" id="ARBA00004651"/>
    </source>
</evidence>
<feature type="transmembrane region" description="Helical" evidence="7">
    <location>
        <begin position="292"/>
        <end position="319"/>
    </location>
</feature>
<protein>
    <submittedName>
        <fullName evidence="10">Putative ABC transport system permease protein</fullName>
    </submittedName>
</protein>
<keyword evidence="11" id="KW-1185">Reference proteome</keyword>
<dbReference type="GO" id="GO:0005886">
    <property type="term" value="C:plasma membrane"/>
    <property type="evidence" value="ECO:0007669"/>
    <property type="project" value="UniProtKB-SubCell"/>
</dbReference>
<evidence type="ECO:0000313" key="10">
    <source>
        <dbReference type="EMBL" id="SKD08946.1"/>
    </source>
</evidence>
<feature type="transmembrane region" description="Helical" evidence="7">
    <location>
        <begin position="765"/>
        <end position="785"/>
    </location>
</feature>
<dbReference type="GO" id="GO:0022857">
    <property type="term" value="F:transmembrane transporter activity"/>
    <property type="evidence" value="ECO:0007669"/>
    <property type="project" value="TreeGrafter"/>
</dbReference>
<evidence type="ECO:0000256" key="7">
    <source>
        <dbReference type="SAM" id="Phobius"/>
    </source>
</evidence>
<feature type="transmembrane region" description="Helical" evidence="7">
    <location>
        <begin position="340"/>
        <end position="367"/>
    </location>
</feature>
<sequence>MFGNQFKIAWRNFRKHLTHGLLNLTGLTLGLTGCFFITLYVTDEYSYDRWIPGHEQVYRAGMEVKTQTNDVIAFANTSGFLRQALLVYPQVTTATRIFEYGSNTAVSSNSGDQKKFNEKGIYFADSTLLEVLPYPLLAGNARTAMNDADGIMLTEEKAEKYFGKENNVSSYLNKILTINEKNYRVTGVLKNVPANTYFRPDFIISTVSVRNEQWFRRNMENWHGTMTQTFFKLKPGVQWEAFEKQIRYIAYQYVGDEIKANGQVYTHFIQPLTSIHLHSNLRYELSKNSDILYVRVLSFVALFILLIAGINFINLATATASSRAKEVGVRKVIGANRSQLVLQFMIEALMMSVMAFLLTAVLVMVLLPSFNQIADKSFTVSQLFRPSLIAAGLGISVGIGILAGIYPAIILSGFNPMRIIQRYGAQKKTHSLRNALVVTQFAISILLIVATIVVHRQLQFMKSFDLGIDQSQVLVIPVTGKDATSNIKTLLEKFRGQAEVISVSASGNVPGQEFGNNLFRLKSDQTKQTDTRLLSADNEFFRTYNIQLLAGRLVNMNPDTSQKSGDIMINEAALPFFGWKKPEDALGHEFDYGWGTVCGVYKDFHFTSLQRGVTPLAIFYNPYWLNYISVKMNTRDAATTIGKLEKAWQSVVPSLSFNYFFQDEAFNRQYLAEQRLGSLFLVFALFAIAIACLGLFGLASFTAAQRTKEIGIRKVLGASVAGIVKLLSRDFLALVVVAAVIAFPLAWWAMSSWLQHFAYRVPLNAWVFIVAGGGALLIALITVSFQAVKAALANPVNSLQAE</sequence>
<dbReference type="EMBL" id="FUZZ01000004">
    <property type="protein sequence ID" value="SKD08946.1"/>
    <property type="molecule type" value="Genomic_DNA"/>
</dbReference>
<evidence type="ECO:0000256" key="6">
    <source>
        <dbReference type="ARBA" id="ARBA00038076"/>
    </source>
</evidence>
<dbReference type="Pfam" id="PF02687">
    <property type="entry name" value="FtsX"/>
    <property type="match status" value="2"/>
</dbReference>
<comment type="subcellular location">
    <subcellularLocation>
        <location evidence="1">Cell membrane</location>
        <topology evidence="1">Multi-pass membrane protein</topology>
    </subcellularLocation>
</comment>
<accession>A0A1T5P8G4</accession>
<dbReference type="InterPro" id="IPR050250">
    <property type="entry name" value="Macrolide_Exporter_MacB"/>
</dbReference>
<dbReference type="PANTHER" id="PTHR30572:SF4">
    <property type="entry name" value="ABC TRANSPORTER PERMEASE YTRF"/>
    <property type="match status" value="1"/>
</dbReference>
<reference evidence="10 11" key="1">
    <citation type="submission" date="2017-02" db="EMBL/GenBank/DDBJ databases">
        <authorList>
            <person name="Peterson S.W."/>
        </authorList>
    </citation>
    <scope>NUCLEOTIDE SEQUENCE [LARGE SCALE GENOMIC DNA]</scope>
    <source>
        <strain evidence="10 11">DSM 18108</strain>
    </source>
</reference>
<evidence type="ECO:0000313" key="11">
    <source>
        <dbReference type="Proteomes" id="UP000190166"/>
    </source>
</evidence>
<evidence type="ECO:0000259" key="8">
    <source>
        <dbReference type="Pfam" id="PF02687"/>
    </source>
</evidence>
<evidence type="ECO:0000256" key="3">
    <source>
        <dbReference type="ARBA" id="ARBA00022692"/>
    </source>
</evidence>
<gene>
    <name evidence="10" type="ORF">SAMN05660461_4823</name>
</gene>
<evidence type="ECO:0000256" key="5">
    <source>
        <dbReference type="ARBA" id="ARBA00023136"/>
    </source>
</evidence>
<keyword evidence="2" id="KW-1003">Cell membrane</keyword>
<feature type="transmembrane region" description="Helical" evidence="7">
    <location>
        <begin position="387"/>
        <end position="414"/>
    </location>
</feature>
<evidence type="ECO:0000256" key="2">
    <source>
        <dbReference type="ARBA" id="ARBA00022475"/>
    </source>
</evidence>
<keyword evidence="4 7" id="KW-1133">Transmembrane helix</keyword>
<comment type="similarity">
    <text evidence="6">Belongs to the ABC-4 integral membrane protein family.</text>
</comment>
<feature type="domain" description="MacB-like periplasmic core" evidence="9">
    <location>
        <begin position="21"/>
        <end position="247"/>
    </location>
</feature>
<evidence type="ECO:0000256" key="4">
    <source>
        <dbReference type="ARBA" id="ARBA00022989"/>
    </source>
</evidence>
<feature type="domain" description="ABC3 transporter permease C-terminal" evidence="8">
    <location>
        <begin position="299"/>
        <end position="416"/>
    </location>
</feature>
<dbReference type="Proteomes" id="UP000190166">
    <property type="component" value="Unassembled WGS sequence"/>
</dbReference>
<dbReference type="RefSeq" id="WP_079472095.1">
    <property type="nucleotide sequence ID" value="NZ_FUZZ01000004.1"/>
</dbReference>
<keyword evidence="5 7" id="KW-0472">Membrane</keyword>
<dbReference type="STRING" id="393003.SAMN05660461_4823"/>
<feature type="transmembrane region" description="Helical" evidence="7">
    <location>
        <begin position="679"/>
        <end position="704"/>
    </location>
</feature>
<feature type="transmembrane region" description="Helical" evidence="7">
    <location>
        <begin position="435"/>
        <end position="454"/>
    </location>
</feature>
<dbReference type="Pfam" id="PF12704">
    <property type="entry name" value="MacB_PCD"/>
    <property type="match status" value="1"/>
</dbReference>